<evidence type="ECO:0000313" key="10">
    <source>
        <dbReference type="EMBL" id="AQK79690.1"/>
    </source>
</evidence>
<evidence type="ECO:0000256" key="2">
    <source>
        <dbReference type="ARBA" id="ARBA00022491"/>
    </source>
</evidence>
<feature type="region of interest" description="Disordered" evidence="8">
    <location>
        <begin position="782"/>
        <end position="866"/>
    </location>
</feature>
<feature type="region of interest" description="Disordered" evidence="8">
    <location>
        <begin position="1"/>
        <end position="23"/>
    </location>
</feature>
<sequence length="1163" mass="132646">MARRPPPSPPPPAQGNGSGSGSLTTRDALAYLKAVKDKFQEKRHTYEQFIQVMRDFKSDRLDSTGVIARVKTIFHGYPDLILGFNAFLPKEHAIRPLDLREDKKPVDYPRAISLVNRIKSRFQQEEHVYKSFLGILNKYRMHNKPIQDVYNEVTALLHGHPDLLEEFSHFLPDTPMPPPQAGTTTKVRHDDNNAIMHSVTRAQTVQVNQQIIESPVFNSKSQTVQRGRDFPSTADWDTSADRLDLEHDIQKSCIEKEKIRDACPRQHRRGYKRNEKNDEYENEDLDVEQCGHKSQRKMEGTGDDTPGDATLSSFNCSHAQEFQFCEKLKAHLEPEAYQEFLKCLHIYNQDIITRNELKRLVKDILQHYPDLVNGFNDFLGHCENIDGFLEGTFNKRQTSRMVRPVEKERYKENEGDSDPEKERYKESKNSERVLTFNSKEGAAHEASTFPSKEKFELDMLLESVTVAIERVEKLVERMEGNSLKPDSSISLDEHLTSLNMRCIERLYGDHGLDVIDVLRKNVGVTLPVILTRLKQKQEEWSRCQSDFNKVWAEVYSKNYHKSLDHRSFYFKQQDTKNLNTKALLSQIKEISEKNRKGDDVLLAIAAGNRWPLVANMSFVYLDMDIHEDLYQIIKYSCGELCNSSDQVNKVMRIWTTFLEPLLGIHHRAHGAEDADMVKSKRRTREVGLACGGKTNNAAAKGGNGSKSAGAESVAEFMGRNETIPSMKSIKHDRITSLYGVGVHPFSAYSVSHNNLRPETEEGELSPNGDFKEEHFCVFEDEAVDGTSKQNEGSTSRSPQGRPKNYLKFSGKDHSGAENEGNKRAQRSAEDSENASEADEDISGSESAGDEESSHEDQEEEEDDMDLDTKAKNDCRAEVNREAQGLDGGTSLSFSECLQSTVKPISKYVSTALPNHEKKLSHIFYGNDSFYVLFRLHQIFYERILSAKTNCSTSDNNWKASRHINSPDQYSSALYNLLDGSSDHTKFEDDCRSIIGTQSYLQALASDEMDNQLLQLYLYEKSRSPGSFFDLVYHENARALLHDDNIYRFECHSDPTELTIQLMEYGNEKPELTAVSFDPTFSPYLYNGYLSSIDDTKLVDDVFLRRNKRKQGRNDDSPTSLKIMDNVMFANGLECKISCESSKVSYVLDTEDVLFRTRKRRSSI</sequence>
<evidence type="ECO:0000256" key="3">
    <source>
        <dbReference type="ARBA" id="ARBA00022737"/>
    </source>
</evidence>
<feature type="region of interest" description="Disordered" evidence="8">
    <location>
        <begin position="270"/>
        <end position="305"/>
    </location>
</feature>
<protein>
    <submittedName>
        <fullName evidence="10">Paired amphipathic helix protein Sin3-like 3</fullName>
    </submittedName>
</protein>
<gene>
    <name evidence="10" type="ORF">ZEAMMB73_Zm00001d035776</name>
</gene>
<keyword evidence="6 7" id="KW-0539">Nucleus</keyword>
<comment type="subcellular location">
    <subcellularLocation>
        <location evidence="1 7">Nucleus</location>
    </subcellularLocation>
</comment>
<evidence type="ECO:0000256" key="6">
    <source>
        <dbReference type="ARBA" id="ARBA00023242"/>
    </source>
</evidence>
<dbReference type="Pfam" id="PF02671">
    <property type="entry name" value="PAH"/>
    <property type="match status" value="3"/>
</dbReference>
<feature type="compositionally biased region" description="Basic and acidic residues" evidence="8">
    <location>
        <begin position="809"/>
        <end position="829"/>
    </location>
</feature>
<organism evidence="10">
    <name type="scientific">Zea mays</name>
    <name type="common">Maize</name>
    <dbReference type="NCBI Taxonomy" id="4577"/>
    <lineage>
        <taxon>Eukaryota</taxon>
        <taxon>Viridiplantae</taxon>
        <taxon>Streptophyta</taxon>
        <taxon>Embryophyta</taxon>
        <taxon>Tracheophyta</taxon>
        <taxon>Spermatophyta</taxon>
        <taxon>Magnoliopsida</taxon>
        <taxon>Liliopsida</taxon>
        <taxon>Poales</taxon>
        <taxon>Poaceae</taxon>
        <taxon>PACMAD clade</taxon>
        <taxon>Panicoideae</taxon>
        <taxon>Andropogonodae</taxon>
        <taxon>Andropogoneae</taxon>
        <taxon>Tripsacinae</taxon>
        <taxon>Zea</taxon>
    </lineage>
</organism>
<evidence type="ECO:0000256" key="7">
    <source>
        <dbReference type="PROSITE-ProRule" id="PRU00810"/>
    </source>
</evidence>
<proteinExistence type="predicted"/>
<dbReference type="PANTHER" id="PTHR12346:SF59">
    <property type="entry name" value="PAIRED AMPHIPATHIC HELIX PROTEIN SIN3-LIKE 3"/>
    <property type="match status" value="1"/>
</dbReference>
<dbReference type="InterPro" id="IPR031693">
    <property type="entry name" value="Sin3_C"/>
</dbReference>
<feature type="region of interest" description="Disordered" evidence="8">
    <location>
        <begin position="404"/>
        <end position="431"/>
    </location>
</feature>
<dbReference type="InterPro" id="IPR036600">
    <property type="entry name" value="PAH_sf"/>
</dbReference>
<feature type="compositionally biased region" description="Pro residues" evidence="8">
    <location>
        <begin position="1"/>
        <end position="13"/>
    </location>
</feature>
<keyword evidence="2" id="KW-0678">Repressor</keyword>
<dbReference type="InterPro" id="IPR039774">
    <property type="entry name" value="Sin3-like"/>
</dbReference>
<dbReference type="AlphaFoldDB" id="A0A1D6LIS7"/>
<dbReference type="InterPro" id="IPR003822">
    <property type="entry name" value="PAH"/>
</dbReference>
<keyword evidence="3" id="KW-0677">Repeat</keyword>
<dbReference type="EMBL" id="CM000782">
    <property type="protein sequence ID" value="AQK79690.1"/>
    <property type="molecule type" value="Genomic_DNA"/>
</dbReference>
<keyword evidence="4" id="KW-0805">Transcription regulation</keyword>
<dbReference type="SUPFAM" id="SSF47762">
    <property type="entry name" value="PAH2 domain"/>
    <property type="match status" value="3"/>
</dbReference>
<dbReference type="PROSITE" id="PS51477">
    <property type="entry name" value="PAH"/>
    <property type="match status" value="3"/>
</dbReference>
<dbReference type="Pfam" id="PF16879">
    <property type="entry name" value="Sin3a_C"/>
    <property type="match status" value="1"/>
</dbReference>
<accession>A0A1D6LIS7</accession>
<dbReference type="PANTHER" id="PTHR12346">
    <property type="entry name" value="SIN3B-RELATED"/>
    <property type="match status" value="1"/>
</dbReference>
<dbReference type="FunFam" id="1.20.1160.11:FF:000001">
    <property type="entry name" value="Paired amphipathic helix protein Sin3"/>
    <property type="match status" value="1"/>
</dbReference>
<dbReference type="FunFam" id="1.20.1160.11:FF:000003">
    <property type="entry name" value="Paired amphipathic helix SIN3-like protein"/>
    <property type="match status" value="1"/>
</dbReference>
<dbReference type="ExpressionAtlas" id="A0A1D6LIS7">
    <property type="expression patterns" value="baseline and differential"/>
</dbReference>
<dbReference type="FunFam" id="1.20.1160.11:FF:000002">
    <property type="entry name" value="Paired amphipathic helix protein SIN3"/>
    <property type="match status" value="1"/>
</dbReference>
<dbReference type="GO" id="GO:0005634">
    <property type="term" value="C:nucleus"/>
    <property type="evidence" value="ECO:0007669"/>
    <property type="project" value="UniProtKB-SubCell"/>
</dbReference>
<evidence type="ECO:0000256" key="8">
    <source>
        <dbReference type="SAM" id="MobiDB-lite"/>
    </source>
</evidence>
<feature type="domain" description="Sin3 C-terminal" evidence="9">
    <location>
        <begin position="923"/>
        <end position="1153"/>
    </location>
</feature>
<reference evidence="10" key="1">
    <citation type="submission" date="2015-12" db="EMBL/GenBank/DDBJ databases">
        <title>Update maize B73 reference genome by single molecule sequencing technologies.</title>
        <authorList>
            <consortium name="Maize Genome Sequencing Project"/>
            <person name="Ware D."/>
        </authorList>
    </citation>
    <scope>NUCLEOTIDE SEQUENCE</scope>
    <source>
        <tissue evidence="10">Seedling</tissue>
    </source>
</reference>
<dbReference type="Gene3D" id="1.20.1160.11">
    <property type="entry name" value="Paired amphipathic helix"/>
    <property type="match status" value="3"/>
</dbReference>
<feature type="compositionally biased region" description="Polar residues" evidence="8">
    <location>
        <begin position="786"/>
        <end position="798"/>
    </location>
</feature>
<evidence type="ECO:0000259" key="9">
    <source>
        <dbReference type="Pfam" id="PF16879"/>
    </source>
</evidence>
<evidence type="ECO:0000256" key="4">
    <source>
        <dbReference type="ARBA" id="ARBA00023015"/>
    </source>
</evidence>
<keyword evidence="5" id="KW-0804">Transcription</keyword>
<dbReference type="GO" id="GO:0003714">
    <property type="term" value="F:transcription corepressor activity"/>
    <property type="evidence" value="ECO:0007669"/>
    <property type="project" value="InterPro"/>
</dbReference>
<evidence type="ECO:0000256" key="5">
    <source>
        <dbReference type="ARBA" id="ARBA00023163"/>
    </source>
</evidence>
<evidence type="ECO:0000256" key="1">
    <source>
        <dbReference type="ARBA" id="ARBA00004123"/>
    </source>
</evidence>
<name>A0A1D6LIS7_MAIZE</name>
<feature type="compositionally biased region" description="Acidic residues" evidence="8">
    <location>
        <begin position="830"/>
        <end position="865"/>
    </location>
</feature>